<comment type="caution">
    <text evidence="1">The sequence shown here is derived from an EMBL/GenBank/DDBJ whole genome shotgun (WGS) entry which is preliminary data.</text>
</comment>
<dbReference type="RefSeq" id="WP_039479412.1">
    <property type="nucleotide sequence ID" value="NZ_JSYN01000025.1"/>
</dbReference>
<name>A0A0C1D4H5_9SPHI</name>
<dbReference type="InterPro" id="IPR046562">
    <property type="entry name" value="DUF6717"/>
</dbReference>
<evidence type="ECO:0000313" key="1">
    <source>
        <dbReference type="EMBL" id="KIA91901.1"/>
    </source>
</evidence>
<gene>
    <name evidence="1" type="ORF">OC25_19125</name>
</gene>
<reference evidence="1 2" key="1">
    <citation type="submission" date="2014-10" db="EMBL/GenBank/DDBJ databases">
        <title>Pedobacter Kyungheensis.</title>
        <authorList>
            <person name="Anderson B.M."/>
            <person name="Newman J.D."/>
        </authorList>
    </citation>
    <scope>NUCLEOTIDE SEQUENCE [LARGE SCALE GENOMIC DNA]</scope>
    <source>
        <strain evidence="1 2">KACC 16221</strain>
    </source>
</reference>
<accession>A0A0C1D4H5</accession>
<proteinExistence type="predicted"/>
<dbReference type="Proteomes" id="UP000031246">
    <property type="component" value="Unassembled WGS sequence"/>
</dbReference>
<dbReference type="Pfam" id="PF20475">
    <property type="entry name" value="DUF6717"/>
    <property type="match status" value="1"/>
</dbReference>
<keyword evidence="2" id="KW-1185">Reference proteome</keyword>
<dbReference type="EMBL" id="JSYN01000025">
    <property type="protein sequence ID" value="KIA91901.1"/>
    <property type="molecule type" value="Genomic_DNA"/>
</dbReference>
<organism evidence="1 2">
    <name type="scientific">Pedobacter kyungheensis</name>
    <dbReference type="NCBI Taxonomy" id="1069985"/>
    <lineage>
        <taxon>Bacteria</taxon>
        <taxon>Pseudomonadati</taxon>
        <taxon>Bacteroidota</taxon>
        <taxon>Sphingobacteriia</taxon>
        <taxon>Sphingobacteriales</taxon>
        <taxon>Sphingobacteriaceae</taxon>
        <taxon>Pedobacter</taxon>
    </lineage>
</organism>
<dbReference type="OrthoDB" id="1095162at2"/>
<sequence length="119" mass="14039">MERSIRFYKNAKHEWYADIPEWAGALDELQMVEGADDLLNWIAASANECNLLLADQHFEQAEILELVYIREENLGGGGDYILENFRGEVKNHRLWLCHVTEFVFKQLPERIYFKEISFD</sequence>
<protein>
    <submittedName>
        <fullName evidence="1">Uncharacterized protein</fullName>
    </submittedName>
</protein>
<dbReference type="AlphaFoldDB" id="A0A0C1D4H5"/>
<evidence type="ECO:0000313" key="2">
    <source>
        <dbReference type="Proteomes" id="UP000031246"/>
    </source>
</evidence>